<feature type="compositionally biased region" description="Basic and acidic residues" evidence="5">
    <location>
        <begin position="702"/>
        <end position="711"/>
    </location>
</feature>
<dbReference type="Gene3D" id="2.20.70.10">
    <property type="match status" value="1"/>
</dbReference>
<dbReference type="PROSITE" id="PS01159">
    <property type="entry name" value="WW_DOMAIN_1"/>
    <property type="match status" value="1"/>
</dbReference>
<dbReference type="OrthoDB" id="2020426at2759"/>
<feature type="region of interest" description="Disordered" evidence="5">
    <location>
        <begin position="1"/>
        <end position="66"/>
    </location>
</feature>
<dbReference type="PANTHER" id="PTHR17616">
    <property type="entry name" value="YES-ASSOCIATED PROTEIN YAP1 FAMILY MEMBER"/>
    <property type="match status" value="1"/>
</dbReference>
<feature type="compositionally biased region" description="Low complexity" evidence="5">
    <location>
        <begin position="96"/>
        <end position="107"/>
    </location>
</feature>
<dbReference type="GO" id="GO:0045944">
    <property type="term" value="P:positive regulation of transcription by RNA polymerase II"/>
    <property type="evidence" value="ECO:0007669"/>
    <property type="project" value="TreeGrafter"/>
</dbReference>
<evidence type="ECO:0000313" key="8">
    <source>
        <dbReference type="Proteomes" id="UP000184330"/>
    </source>
</evidence>
<dbReference type="Pfam" id="PF00397">
    <property type="entry name" value="WW"/>
    <property type="match status" value="1"/>
</dbReference>
<dbReference type="GO" id="GO:0005737">
    <property type="term" value="C:cytoplasm"/>
    <property type="evidence" value="ECO:0007669"/>
    <property type="project" value="UniProtKB-SubCell"/>
</dbReference>
<dbReference type="GO" id="GO:0005634">
    <property type="term" value="C:nucleus"/>
    <property type="evidence" value="ECO:0007669"/>
    <property type="project" value="UniProtKB-SubCell"/>
</dbReference>
<gene>
    <name evidence="7" type="ORF">PAC_18506</name>
</gene>
<keyword evidence="4" id="KW-0539">Nucleus</keyword>
<dbReference type="EMBL" id="FJOG01000057">
    <property type="protein sequence ID" value="CZR68607.1"/>
    <property type="molecule type" value="Genomic_DNA"/>
</dbReference>
<reference evidence="7 8" key="1">
    <citation type="submission" date="2016-03" db="EMBL/GenBank/DDBJ databases">
        <authorList>
            <person name="Ploux O."/>
        </authorList>
    </citation>
    <scope>NUCLEOTIDE SEQUENCE [LARGE SCALE GENOMIC DNA]</scope>
    <source>
        <strain evidence="7 8">UAMH 11012</strain>
    </source>
</reference>
<dbReference type="InterPro" id="IPR036020">
    <property type="entry name" value="WW_dom_sf"/>
</dbReference>
<accession>A0A1L7XUF1</accession>
<feature type="region of interest" description="Disordered" evidence="5">
    <location>
        <begin position="250"/>
        <end position="275"/>
    </location>
</feature>
<dbReference type="STRING" id="576137.A0A1L7XUF1"/>
<dbReference type="InterPro" id="IPR051583">
    <property type="entry name" value="YAP1"/>
</dbReference>
<dbReference type="GO" id="GO:0003713">
    <property type="term" value="F:transcription coactivator activity"/>
    <property type="evidence" value="ECO:0007669"/>
    <property type="project" value="TreeGrafter"/>
</dbReference>
<protein>
    <recommendedName>
        <fullName evidence="6">WW domain-containing protein</fullName>
    </recommendedName>
</protein>
<feature type="compositionally biased region" description="Low complexity" evidence="5">
    <location>
        <begin position="42"/>
        <end position="55"/>
    </location>
</feature>
<name>A0A1L7XUF1_9HELO</name>
<feature type="region of interest" description="Disordered" evidence="5">
    <location>
        <begin position="646"/>
        <end position="752"/>
    </location>
</feature>
<dbReference type="GO" id="GO:0035329">
    <property type="term" value="P:hippo signaling"/>
    <property type="evidence" value="ECO:0007669"/>
    <property type="project" value="TreeGrafter"/>
</dbReference>
<feature type="compositionally biased region" description="Polar residues" evidence="5">
    <location>
        <begin position="156"/>
        <end position="196"/>
    </location>
</feature>
<feature type="domain" description="WW" evidence="6">
    <location>
        <begin position="695"/>
        <end position="728"/>
    </location>
</feature>
<sequence length="812" mass="88314">MAPNNPPLTVGQDQTFSPTSQNIGAGLGSVAAPNTGPQLDNSSISMSSNLSSWESVNHEEASQGHSTLEVVQEAYFDNFFSPEHKAAPAPQPIPDTQSQFQSTVSSTGWATASAPPDQNHVPAPPNYPPTQEPSQGWSVPQQFQPQQYQTNAPSPAGTTTSPGSVPNYQPNPHYPTTQDNGNPPPQQFQSNAANTGAARNSIGTVPQYQRELHYPAAEDLSPLSMPAAVPQPLFSRPASTVSAMMATPTSTVSTMASTPSPSLASKVPTRMPSNAAPPVLRMTQPRQVEAVSFASCCCQCNNAISYNMYYYNCTYCKLDICGTCFQAGKHPWVHLPSMVRLNAQGTRAGDRRQDKQCQSCKAMKHRRMDCDECPYTICVSCYSSDAVPPHQHKSFQLKATPGLTLNVRRGDGSPCCTKPSFGHCGRCYATWKPEEWMVQCKTCLFEFEEVVALCLQCDSEILSACRQSNHQLVSMKCRQKLRSEEVPGQQSYAAVECTECAIQFQSMTDISFLRHPHPNYDYLFFTEDREHLFAAVYRSCKKKSIRVDTPLAPQATTTKCTYCHHNVPLNVAQSCLPCPNTKYCPHCYPIASPTHHHGPSHFISLRDTIQTQLGGGWTQRKNSSGRIWYHHTAPNSRSFEFPRSAIGQAAPPSAPTPAHVAAPTPMQAAGPVPVPMKPANQRRATTGGIPNKPTGPLPPGWEARKTPDGRRYYANHSTKQTSWVRPASMPRPGRQQRPGSVPLNQAASAGAPVGGVQWEQDANANTASAVPLTAEQKAAQREEAKKAAQRKKLYTKIGTSVLKGVVSGVISS</sequence>
<feature type="region of interest" description="Disordered" evidence="5">
    <location>
        <begin position="82"/>
        <end position="196"/>
    </location>
</feature>
<feature type="compositionally biased region" description="Polar residues" evidence="5">
    <location>
        <begin position="11"/>
        <end position="23"/>
    </location>
</feature>
<dbReference type="SMART" id="SM00456">
    <property type="entry name" value="WW"/>
    <property type="match status" value="2"/>
</dbReference>
<dbReference type="CDD" id="cd00201">
    <property type="entry name" value="WW"/>
    <property type="match status" value="1"/>
</dbReference>
<evidence type="ECO:0000259" key="6">
    <source>
        <dbReference type="PROSITE" id="PS50020"/>
    </source>
</evidence>
<keyword evidence="8" id="KW-1185">Reference proteome</keyword>
<feature type="compositionally biased region" description="Low complexity" evidence="5">
    <location>
        <begin position="135"/>
        <end position="153"/>
    </location>
</feature>
<dbReference type="PANTHER" id="PTHR17616:SF8">
    <property type="entry name" value="TRANSCRIPTIONAL COACTIVATOR YORKIE"/>
    <property type="match status" value="1"/>
</dbReference>
<feature type="compositionally biased region" description="Low complexity" evidence="5">
    <location>
        <begin position="656"/>
        <end position="665"/>
    </location>
</feature>
<evidence type="ECO:0000256" key="4">
    <source>
        <dbReference type="ARBA" id="ARBA00023242"/>
    </source>
</evidence>
<feature type="compositionally biased region" description="Pro residues" evidence="5">
    <location>
        <begin position="122"/>
        <end position="131"/>
    </location>
</feature>
<feature type="domain" description="WW" evidence="6">
    <location>
        <begin position="611"/>
        <end position="644"/>
    </location>
</feature>
<organism evidence="7 8">
    <name type="scientific">Phialocephala subalpina</name>
    <dbReference type="NCBI Taxonomy" id="576137"/>
    <lineage>
        <taxon>Eukaryota</taxon>
        <taxon>Fungi</taxon>
        <taxon>Dikarya</taxon>
        <taxon>Ascomycota</taxon>
        <taxon>Pezizomycotina</taxon>
        <taxon>Leotiomycetes</taxon>
        <taxon>Helotiales</taxon>
        <taxon>Mollisiaceae</taxon>
        <taxon>Phialocephala</taxon>
        <taxon>Phialocephala fortinii species complex</taxon>
    </lineage>
</organism>
<evidence type="ECO:0000256" key="1">
    <source>
        <dbReference type="ARBA" id="ARBA00004123"/>
    </source>
</evidence>
<evidence type="ECO:0000256" key="2">
    <source>
        <dbReference type="ARBA" id="ARBA00004496"/>
    </source>
</evidence>
<dbReference type="AlphaFoldDB" id="A0A1L7XUF1"/>
<dbReference type="Proteomes" id="UP000184330">
    <property type="component" value="Unassembled WGS sequence"/>
</dbReference>
<feature type="compositionally biased region" description="Polar residues" evidence="5">
    <location>
        <begin position="250"/>
        <end position="263"/>
    </location>
</feature>
<evidence type="ECO:0000313" key="7">
    <source>
        <dbReference type="EMBL" id="CZR68607.1"/>
    </source>
</evidence>
<keyword evidence="3" id="KW-0963">Cytoplasm</keyword>
<proteinExistence type="predicted"/>
<comment type="subcellular location">
    <subcellularLocation>
        <location evidence="2">Cytoplasm</location>
    </subcellularLocation>
    <subcellularLocation>
        <location evidence="1">Nucleus</location>
    </subcellularLocation>
</comment>
<evidence type="ECO:0000256" key="5">
    <source>
        <dbReference type="SAM" id="MobiDB-lite"/>
    </source>
</evidence>
<dbReference type="PROSITE" id="PS50020">
    <property type="entry name" value="WW_DOMAIN_2"/>
    <property type="match status" value="2"/>
</dbReference>
<evidence type="ECO:0000256" key="3">
    <source>
        <dbReference type="ARBA" id="ARBA00022490"/>
    </source>
</evidence>
<dbReference type="InterPro" id="IPR001202">
    <property type="entry name" value="WW_dom"/>
</dbReference>
<dbReference type="SUPFAM" id="SSF51045">
    <property type="entry name" value="WW domain"/>
    <property type="match status" value="1"/>
</dbReference>